<feature type="region of interest" description="Disordered" evidence="1">
    <location>
        <begin position="474"/>
        <end position="549"/>
    </location>
</feature>
<proteinExistence type="predicted"/>
<feature type="compositionally biased region" description="Polar residues" evidence="1">
    <location>
        <begin position="485"/>
        <end position="510"/>
    </location>
</feature>
<feature type="region of interest" description="Disordered" evidence="1">
    <location>
        <begin position="263"/>
        <end position="300"/>
    </location>
</feature>
<reference evidence="2" key="1">
    <citation type="journal article" date="2021" name="Nat. Commun.">
        <title>Genetic determinants of endophytism in the Arabidopsis root mycobiome.</title>
        <authorList>
            <person name="Mesny F."/>
            <person name="Miyauchi S."/>
            <person name="Thiergart T."/>
            <person name="Pickel B."/>
            <person name="Atanasova L."/>
            <person name="Karlsson M."/>
            <person name="Huettel B."/>
            <person name="Barry K.W."/>
            <person name="Haridas S."/>
            <person name="Chen C."/>
            <person name="Bauer D."/>
            <person name="Andreopoulos W."/>
            <person name="Pangilinan J."/>
            <person name="LaButti K."/>
            <person name="Riley R."/>
            <person name="Lipzen A."/>
            <person name="Clum A."/>
            <person name="Drula E."/>
            <person name="Henrissat B."/>
            <person name="Kohler A."/>
            <person name="Grigoriev I.V."/>
            <person name="Martin F.M."/>
            <person name="Hacquard S."/>
        </authorList>
    </citation>
    <scope>NUCLEOTIDE SEQUENCE</scope>
    <source>
        <strain evidence="2">MPI-CAGE-CH-0243</strain>
    </source>
</reference>
<comment type="caution">
    <text evidence="2">The sequence shown here is derived from an EMBL/GenBank/DDBJ whole genome shotgun (WGS) entry which is preliminary data.</text>
</comment>
<dbReference type="EMBL" id="JAGMWT010000016">
    <property type="protein sequence ID" value="KAH7115091.1"/>
    <property type="molecule type" value="Genomic_DNA"/>
</dbReference>
<feature type="compositionally biased region" description="Polar residues" evidence="1">
    <location>
        <begin position="441"/>
        <end position="455"/>
    </location>
</feature>
<organism evidence="2 3">
    <name type="scientific">Dendryphion nanum</name>
    <dbReference type="NCBI Taxonomy" id="256645"/>
    <lineage>
        <taxon>Eukaryota</taxon>
        <taxon>Fungi</taxon>
        <taxon>Dikarya</taxon>
        <taxon>Ascomycota</taxon>
        <taxon>Pezizomycotina</taxon>
        <taxon>Dothideomycetes</taxon>
        <taxon>Pleosporomycetidae</taxon>
        <taxon>Pleosporales</taxon>
        <taxon>Torulaceae</taxon>
        <taxon>Dendryphion</taxon>
    </lineage>
</organism>
<gene>
    <name evidence="2" type="ORF">B0J11DRAFT_584397</name>
</gene>
<feature type="compositionally biased region" description="Polar residues" evidence="1">
    <location>
        <begin position="388"/>
        <end position="421"/>
    </location>
</feature>
<feature type="compositionally biased region" description="Basic and acidic residues" evidence="1">
    <location>
        <begin position="273"/>
        <end position="284"/>
    </location>
</feature>
<keyword evidence="3" id="KW-1185">Reference proteome</keyword>
<sequence length="549" mass="61669">MSSRPPPPDLDARTIEYIYRQVYTHIWHRLRTWRLSPANPYPELPSRNDLLNGSPITDIPEPIINMIDRELRYLRGIRNHTIEHGRSDNAVHLTTLPLPDTVPANRLDALHRFRLQEISYPPLGEIDVVPSPSPIDFKLLLRQKMSLIALYVIMIGRKQLIQSFKPPNVTTCFIELAWKNGLIPTTSHLPTLDRDVDMSCSTPDHRPGLPVPDLGDFGFDFTSRLMVTHLQNEASLTQINSHTTAAGYTWRWLYSEENNADGGGALSNGTLTHRTDRRQQDHGRTTSIPNTPRSPPMMGRSRHTGMGGGIIRDPIPPYHSPFPPPPRTGQGQQFLFPPGATSTQPLTRGNQPAMRIPPFTVNRRRENQDAHYNRRYISTTRPIAPTGLTPTVPQSYGPPFSSNSPVTASTQQLARDNQSRLQVPPNPRLFDEGSITRRRSQNTPATGNSPTTEPMTSRPIPRSTTFLLEEEFNRLTLSDYPPPRSRSTAQNSTLNTDRNANPRTSETQRGQRGGQNPRARNGGYQAEHIEIDSDEDFDNQGNAPPLSLP</sequence>
<name>A0A9P9DA43_9PLEO</name>
<accession>A0A9P9DA43</accession>
<evidence type="ECO:0000313" key="3">
    <source>
        <dbReference type="Proteomes" id="UP000700596"/>
    </source>
</evidence>
<evidence type="ECO:0000256" key="1">
    <source>
        <dbReference type="SAM" id="MobiDB-lite"/>
    </source>
</evidence>
<protein>
    <submittedName>
        <fullName evidence="2">Uncharacterized protein</fullName>
    </submittedName>
</protein>
<dbReference type="Proteomes" id="UP000700596">
    <property type="component" value="Unassembled WGS sequence"/>
</dbReference>
<dbReference type="AlphaFoldDB" id="A0A9P9DA43"/>
<feature type="region of interest" description="Disordered" evidence="1">
    <location>
        <begin position="368"/>
        <end position="460"/>
    </location>
</feature>
<evidence type="ECO:0000313" key="2">
    <source>
        <dbReference type="EMBL" id="KAH7115091.1"/>
    </source>
</evidence>